<dbReference type="Gene3D" id="3.40.50.720">
    <property type="entry name" value="NAD(P)-binding Rossmann-like Domain"/>
    <property type="match status" value="1"/>
</dbReference>
<dbReference type="InterPro" id="IPR002347">
    <property type="entry name" value="SDR_fam"/>
</dbReference>
<organism evidence="2">
    <name type="scientific">freshwater metagenome</name>
    <dbReference type="NCBI Taxonomy" id="449393"/>
    <lineage>
        <taxon>unclassified sequences</taxon>
        <taxon>metagenomes</taxon>
        <taxon>ecological metagenomes</taxon>
    </lineage>
</organism>
<accession>A0A6J6C9R1</accession>
<dbReference type="InterPro" id="IPR036291">
    <property type="entry name" value="NAD(P)-bd_dom_sf"/>
</dbReference>
<protein>
    <submittedName>
        <fullName evidence="2">Unannotated protein</fullName>
    </submittedName>
</protein>
<sequence>MEKFPDEKAHALSVAPNGRFGTPEEIANAIIFVLSKDASFMTGADLMVDGALHSRYA</sequence>
<reference evidence="2" key="1">
    <citation type="submission" date="2020-05" db="EMBL/GenBank/DDBJ databases">
        <authorList>
            <person name="Chiriac C."/>
            <person name="Salcher M."/>
            <person name="Ghai R."/>
            <person name="Kavagutti S V."/>
        </authorList>
    </citation>
    <scope>NUCLEOTIDE SEQUENCE</scope>
</reference>
<dbReference type="SUPFAM" id="SSF51735">
    <property type="entry name" value="NAD(P)-binding Rossmann-fold domains"/>
    <property type="match status" value="1"/>
</dbReference>
<dbReference type="EMBL" id="CAEZSY010000007">
    <property type="protein sequence ID" value="CAB4548081.1"/>
    <property type="molecule type" value="Genomic_DNA"/>
</dbReference>
<dbReference type="AlphaFoldDB" id="A0A6J6C9R1"/>
<feature type="compositionally biased region" description="Basic and acidic residues" evidence="1">
    <location>
        <begin position="1"/>
        <end position="10"/>
    </location>
</feature>
<gene>
    <name evidence="2" type="ORF">UFOPK1509_00119</name>
</gene>
<evidence type="ECO:0000256" key="1">
    <source>
        <dbReference type="SAM" id="MobiDB-lite"/>
    </source>
</evidence>
<name>A0A6J6C9R1_9ZZZZ</name>
<dbReference type="Pfam" id="PF13561">
    <property type="entry name" value="adh_short_C2"/>
    <property type="match status" value="1"/>
</dbReference>
<evidence type="ECO:0000313" key="2">
    <source>
        <dbReference type="EMBL" id="CAB4548081.1"/>
    </source>
</evidence>
<proteinExistence type="predicted"/>
<feature type="region of interest" description="Disordered" evidence="1">
    <location>
        <begin position="1"/>
        <end position="20"/>
    </location>
</feature>